<evidence type="ECO:0000256" key="7">
    <source>
        <dbReference type="ARBA" id="ARBA00022723"/>
    </source>
</evidence>
<dbReference type="SUPFAM" id="SSF81296">
    <property type="entry name" value="E set domains"/>
    <property type="match status" value="1"/>
</dbReference>
<dbReference type="InterPro" id="IPR013783">
    <property type="entry name" value="Ig-like_fold"/>
</dbReference>
<feature type="region of interest" description="Disordered" evidence="16">
    <location>
        <begin position="659"/>
        <end position="691"/>
    </location>
</feature>
<reference evidence="19 20" key="1">
    <citation type="submission" date="2024-08" db="EMBL/GenBank/DDBJ databases">
        <authorList>
            <person name="Cucini C."/>
            <person name="Frati F."/>
        </authorList>
    </citation>
    <scope>NUCLEOTIDE SEQUENCE [LARGE SCALE GENOMIC DNA]</scope>
</reference>
<feature type="region of interest" description="Disordered" evidence="16">
    <location>
        <begin position="2738"/>
        <end position="2758"/>
    </location>
</feature>
<dbReference type="SUPFAM" id="SSF57850">
    <property type="entry name" value="RING/U-box"/>
    <property type="match status" value="1"/>
</dbReference>
<dbReference type="Gene3D" id="2.60.120.820">
    <property type="entry name" value="PHR domain"/>
    <property type="match status" value="2"/>
</dbReference>
<feature type="region of interest" description="Disordered" evidence="16">
    <location>
        <begin position="2965"/>
        <end position="3018"/>
    </location>
</feature>
<feature type="compositionally biased region" description="Polar residues" evidence="16">
    <location>
        <begin position="2813"/>
        <end position="2832"/>
    </location>
</feature>
<dbReference type="PROSITE" id="PS00626">
    <property type="entry name" value="RCC1_2"/>
    <property type="match status" value="2"/>
</dbReference>
<evidence type="ECO:0000256" key="9">
    <source>
        <dbReference type="ARBA" id="ARBA00022771"/>
    </source>
</evidence>
<evidence type="ECO:0000256" key="8">
    <source>
        <dbReference type="ARBA" id="ARBA00022737"/>
    </source>
</evidence>
<feature type="compositionally biased region" description="Basic and acidic residues" evidence="16">
    <location>
        <begin position="779"/>
        <end position="794"/>
    </location>
</feature>
<dbReference type="InterPro" id="IPR014756">
    <property type="entry name" value="Ig_E-set"/>
</dbReference>
<feature type="compositionally biased region" description="Acidic residues" evidence="16">
    <location>
        <begin position="659"/>
        <end position="670"/>
    </location>
</feature>
<dbReference type="Gene3D" id="3.30.40.10">
    <property type="entry name" value="Zinc/RING finger domain, C3HC4 (zinc finger)"/>
    <property type="match status" value="1"/>
</dbReference>
<accession>A0ABP1R1L7</accession>
<dbReference type="CDD" id="cd19799">
    <property type="entry name" value="Bbox2_MYCBP2"/>
    <property type="match status" value="1"/>
</dbReference>
<feature type="compositionally biased region" description="Basic and acidic residues" evidence="16">
    <location>
        <begin position="2984"/>
        <end position="3011"/>
    </location>
</feature>
<evidence type="ECO:0000256" key="11">
    <source>
        <dbReference type="ARBA" id="ARBA00022833"/>
    </source>
</evidence>
<evidence type="ECO:0000259" key="17">
    <source>
        <dbReference type="PROSITE" id="PS50089"/>
    </source>
</evidence>
<dbReference type="PRINTS" id="PR00633">
    <property type="entry name" value="RCCNDNSATION"/>
</dbReference>
<dbReference type="Gene3D" id="1.10.10.2360">
    <property type="match status" value="1"/>
</dbReference>
<dbReference type="InterPro" id="IPR001841">
    <property type="entry name" value="Znf_RING"/>
</dbReference>
<feature type="repeat" description="RCC1" evidence="15">
    <location>
        <begin position="849"/>
        <end position="901"/>
    </location>
</feature>
<dbReference type="InterPro" id="IPR009091">
    <property type="entry name" value="RCC1/BLIP-II"/>
</dbReference>
<dbReference type="PROSITE" id="PS50012">
    <property type="entry name" value="RCC1_3"/>
    <property type="match status" value="1"/>
</dbReference>
<keyword evidence="12" id="KW-0966">Cell projection</keyword>
<keyword evidence="10" id="KW-0833">Ubl conjugation pathway</keyword>
<evidence type="ECO:0000256" key="2">
    <source>
        <dbReference type="ARBA" id="ARBA00004489"/>
    </source>
</evidence>
<comment type="subcellular location">
    <subcellularLocation>
        <location evidence="2">Cell projection</location>
        <location evidence="2">Axon</location>
    </subcellularLocation>
</comment>
<feature type="region of interest" description="Disordered" evidence="16">
    <location>
        <begin position="779"/>
        <end position="820"/>
    </location>
</feature>
<evidence type="ECO:0000256" key="14">
    <source>
        <dbReference type="PROSITE-ProRule" id="PRU00175"/>
    </source>
</evidence>
<evidence type="ECO:0000256" key="16">
    <source>
        <dbReference type="SAM" id="MobiDB-lite"/>
    </source>
</evidence>
<comment type="pathway">
    <text evidence="3">Protein modification; protein ubiquitination.</text>
</comment>
<dbReference type="InterPro" id="IPR038648">
    <property type="entry name" value="PHR_sf"/>
</dbReference>
<feature type="compositionally biased region" description="Polar residues" evidence="16">
    <location>
        <begin position="2859"/>
        <end position="2868"/>
    </location>
</feature>
<keyword evidence="20" id="KW-1185">Reference proteome</keyword>
<keyword evidence="11" id="KW-0862">Zinc</keyword>
<evidence type="ECO:0000256" key="15">
    <source>
        <dbReference type="PROSITE-ProRule" id="PRU00235"/>
    </source>
</evidence>
<feature type="region of interest" description="Disordered" evidence="16">
    <location>
        <begin position="3133"/>
        <end position="3156"/>
    </location>
</feature>
<feature type="region of interest" description="Disordered" evidence="16">
    <location>
        <begin position="2859"/>
        <end position="2899"/>
    </location>
</feature>
<dbReference type="SMART" id="SM00184">
    <property type="entry name" value="RING"/>
    <property type="match status" value="1"/>
</dbReference>
<feature type="region of interest" description="Disordered" evidence="16">
    <location>
        <begin position="27"/>
        <end position="48"/>
    </location>
</feature>
<dbReference type="Gene3D" id="2.60.40.10">
    <property type="entry name" value="Immunoglobulins"/>
    <property type="match status" value="1"/>
</dbReference>
<dbReference type="Pfam" id="PF03256">
    <property type="entry name" value="ANAPC10"/>
    <property type="match status" value="1"/>
</dbReference>
<dbReference type="InterPro" id="IPR013083">
    <property type="entry name" value="Znf_RING/FYVE/PHD"/>
</dbReference>
<sequence>MPVEEVDVVELTRNFHSLYRVYHLKKNERKQNQKRDRSQRAKGKQKPKILVTSSITTSLPLSTPIIEILGNSSIFAAYASVRQVVLEFNFADASRKWLVPLEDTDTENDNAGERLPSPVPVPKIVGLGLETVFQLIQESHTVHTGLCVKALMALLNILEGQHPQSLKKEPISVIDSMFSVLLILSKHEDDDVPSCSSSSNAYNSLTSVATACLISLAIARGETKSMFQAIASLFMCPRKLASQKLKNPNILKSVQRSAQAVLVGRPILPQWLNQGIPVNSCVDTFTLSFPSDPPGSVFSAKSLATDGRYLFLHCSRGLYKIGSGCFGTEKGKIYAYNNSFHTSEKVWIGWASGKLFCRLMNSPNYMLLILDQVTFEVLGSVKVVEDVNCAMFSDGVSIGAIVPAREDGFMARTVWIDSSAASLESFFEINLRLVRKSVEIAGPCPWDNDTHLRPVFTGVDEDVVTVTTGKDFALLRTQHGRIMYCGKGASLGQKSGLAKCSKWLELGLSKCPRFIQCAVGHEGIHSLLLTEDGTAYFVGTPKRGEDGDQAKIRRVAKASKPKKVIRMDGHDITFVACNNGTSAFITRSGDVYMYGKDTAHCDSASGYLLGLRGVFVTQIAMGKAHSVILTGEGKVYTMGINNRGQCGRSYLQLKEDGTDVLEEDDGEWEDGAVPSSSTGAPPPEQEGMCPAGSHRWKHEQCMVCTVCRECTGYGSACISALRPDRNPGQECGCGVGDAGCAECGSCRTCAREGIEDQDYLVMDPQRVADPGVADLINLEEDRVLPHEESQERRSAGGKSGSSSSKSLKPKNKENSMTSFPPCRLSLPTSHTITQIACGLHHSVFMDAKGSVFVCGSNSFGQLGLGDLAPRHTPIKVRFPEASIKIIQIAAGSYHSVALDSNGVVYTCGAHAKGQLARSPEGSDADPLWFSKMSAVQNVGAKYGRRVTWVGATGDSTFIRLEASLISQKILKKSTVTANSSSIMIIPPLSTGKTATVIMINRRDGSCSYFEGENNIHLPTSAATLDPTYDFLWTFEWRKHTMKCYNVIASAVRNPHVEANMCLMKPPYAIPIAPNSTLERWQAGASMLACMDTLIAAHIQGLSVHHEEQGAVPVLAKMYSRDDYSAVCRFESHGGGWGYSGHSIEAIRFSCDADILLGGFGLFGGRGEYCAKIKAFDIGPEGGEVEGDGELLAETEEIPYDCGPRQKYRMMFEDPVPLQAGRWYVAWAHISGPSSDCGSSGQSTVSTEDQVTFSFKSSKKSNNGTDVNAGQIPQILYRLMTSDSCSSGTKSKQSHEPAYLLTNDFVSNFTPGSVQVLMSLIRWCWEEIQSISGEVKDSFTANLMKTVTCSCLRLIEFSINQIYPYKGCGRLGQMENLSMAEAIADVRVMLHNMISAQNDADDSKIKSAKEEIINQCCNTFEHCFQVFYPTSVLKWECLANFMYLYLEHGPKYARMLGSVVGALCRCRGQLLGIFPVLSSIVKQSPDDTCLTFVTNTEGGKLKQPANNRVLVGQMASRNDVEGFVKPSWSFWEVMQNLLTIINMDESAKYESIRVLIHNSSLLLAKLMEELVSHASGVYAELESVIGQIIVATPCRFTRTNQSRTWNTGNGSPDAVCFTVDQPGVSIFGCCIYSGTGTYEYEVELFQEVDELTIANCDQPNPKWTAIEIARGTFDSDECVGDISEIRFPKPIPIKPGIKYALRLKNHGGRTCNGDGGVSVLRCPDGTTFTFSSCPLSFNGTNQIRGQIPHLLYFRNPDDSDARQKAKAVAEMQARKCALRACTAVFENAKRTMENTITAEKISELSSSSLVTTLLPSLLAHLPHLAMSDPRSSVEMLQLISLLLPPVTDLNNKMMSTKKDANDEKDTVTRKYFVPELSNPGTFYSWVESEHPYKPAVIAHYKVKFPPSVQLMTVEFDPRCSTAQAEDSVRMYVPYGAMMTPSVVTPVTNIPPAQFVRPPQQPEIINNLVRPTLASPVETPASDDPHCLFSYIPIMERFTGSENWPKRAVILPGNEVLFSLETASDYARADKQHYFGFRCLITGFEWKECFGLARLEMELAYLGGFCAHELIKNDLVLPPVSVEEVETSLETSVCDEKMIDICLKHHALFAKGIGLEYFPGVQEALDGIVPLREKSKEREFIADFIARTPGTSGERLANWLQPESFVDPQKCEVVAPKDPLRQGKPTPLVIITRDQYGNPAFATNLQVEMKAMPIRTNDPNRSKKSTSTKLSTFGDTPVPNVIASGGQLGDTTVPPPSSYQTFGTICSPSNIPPSPISGARSSVLRTNVPKTVDRPYNHNPCIRVSDAQYQITTKDKMRYHAITMMKEYENVSFEELRLLSPSTCRSTESMLVRQNNNGTYTATWTPACTGLYHISLTVDGYSIPQVYVVEVDEGPEGSVILPGKLENRSDLADFQFTKMRKFKATDSAGLRIRSHPSLQSEQIGCLPINGVISFTQEIHNDDGIWVKLDEASVYAYCDNIQAKNFRLEGWCLQYNQHVGKTFLFPVEGPKPIPGIGTLDKGIHKVRKLNESPFTNTDTSSKLLRLNGSPGQYQVVKCGVSGHNIRTRPCLRSPPVGILVMGSKFYAVDECYNNEGLWVKLDPTSQRKFCFTSEGEAWSLAIGAGEVTYLRRIDATKTKQGFDFSVASYIPQNIFRNLSPPAAFLGSVETFSVSEPAIPERKLSTEKLSVSDVTAETARKEQKVVTPTLRKSEEAVSAVGKLHNAPMHRSLPCSKTIAEAVKRDSDEETPKSPRSRSSSTFGALQKWLQMGAENRPSLPSASSISHLKQASSVVEVSKSIVKERIHAISGNERSKSVPSTVSSATQTSPEINSGVPTSIQFNIGTSSWTVPPTQSLVQYTTTMNPVGTKSSPKTERKRKGGNVRARPGTREKERGKSPQSLEELNVKLEAPAREAIGPGQAQSLRAVFGAVLWHAGIIHDAMACASYLRFNKQHSTKDHNMGDVKYPADQADEGNGSVQGTITGPLRDSRESDSTVKDVNTDKVVMRKKSDSPAKGKHQRHSVEVTSAAWYLKGNPDLRLEPLGLKHDSIHGDLSAEQVDSTGSSMSTALSTPKKKLEIDSPGATETSEIPPAVTVLEKIWAHVKRSCIDSIITDEAANAGTLEFRNSVKLRRDLRRYGKSQTSNAEHRKSRREQPRHLHTMGRSFLLEPDEQLEFLDETNQCEICHVRFSCKGRSRKAHFGLSSLCENCSERQLKIKKQQQNTTKRPGFCTVTLDSGIQKYTAPDETHPYSVMLNNALFLLQMINTVPEAQLSQAYQQATGIVPTKLSFNCFTALGVTESQVLNEDDVLPDIRLAEIKLRRSGDGKLGKEKRSASTMSTAFEDSPWEAHFRRRKTSNGDQILGLEEAVGFTLLNHPSPVLQKILDAVHDEGSGIEEAIDRVCTSVLSFVTERHDLENLRLFLFQAIRRVTCRSYGMKILAWLMRSVSNPTALHDLLWWYASSLEYKDEEDNFAGKASLDDGWWQMRAHPLNESPASIFPFLSESFYSLLQTIADIMPFLPIGSSLLEMAVKCWGVYFTRKDHRFLHKSKIFRNLSQIMSQFDGENERSKTSALLLPESVESQIDSAGTTTCLADFSHAVEIKVSSRAALSSSLTDESTETFWESGDEDRAKSITIGSIADFTIKVVAVHVDNGRDSQYKVSSVAVKVGLHPDEYSKIGQVEIDSRHFGWVWFPIESEHIKVVKVDLKGPDNTLRVRQMKVLGLPTEAGADQILDRSSAATALVAQRKCENETLRIFRLLSSEVFGKFLYGVKRGDNDAEGNDLQEHVVGILFSRNKLTHLQKQVCSHIVSAIHREAIKIKEEFDSHINGSVLEATNENVRLILGDKPKIPDRYCFEMLTLVLALADHKLGRSYLSQQSNLIQDLMQLFHAGTPRIQRQVTSVVRKILPEILPSDFSKIICHPNHALNVSKLNILDMFLGCVVKSLQVKVRSSQDGNRFARNININDVFASDELPSHYWFLRGEGEIQLANAVVKLIKDMCEESFSLEWSKVSKQAVADSVLYLTKIDPNNRNSTECLNSPQFWLALAALCVLHPEHSKLLSSPVFQNGSSGRAKCINHDDGETLAVIQCHDCGDLCTECDRILHLPKKKWQHVRKVCKEEEESVRVDLHEGCGRIKLFWLMALADSSTLKALVEFRNGIPKAVSEPLSNVASVGRCRFCNKVGNSGPLALGNVCGETECQEYSKNACERILECGHLCGGVRNENKCLPCLQGCSDKLGTVLKQDGDDMCMICFTDALAFAPAILLLCGHVFHYHCCRSVLEKRWPGPRITFSFSYCPICKVEIAHALLDDFLNPIRELFDDVKRKALMRLEYEGLNTAEGIVSPGGRYFQDPSGFAMDRYAYYVCFKCKKAYFGGEARCDAEIQMEFDPSELVCGGCSDISQAQLCPKHGTDYLEYKCRYCCSVAVFFCFGTTHFCNGCHDDFQRITAIPRNQLPRCPAGPRAKQLDGDECPLHVSHPPTGEEFALGCGICRNAHTF</sequence>
<proteinExistence type="inferred from homology"/>
<dbReference type="Gene3D" id="2.60.120.260">
    <property type="entry name" value="Galactose-binding domain-like"/>
    <property type="match status" value="1"/>
</dbReference>
<keyword evidence="7" id="KW-0479">Metal-binding</keyword>
<dbReference type="Pfam" id="PF08005">
    <property type="entry name" value="PHR"/>
    <property type="match status" value="2"/>
</dbReference>
<dbReference type="Proteomes" id="UP001642540">
    <property type="component" value="Unassembled WGS sequence"/>
</dbReference>
<evidence type="ECO:0000256" key="3">
    <source>
        <dbReference type="ARBA" id="ARBA00004906"/>
    </source>
</evidence>
<dbReference type="PROSITE" id="PS51284">
    <property type="entry name" value="DOC"/>
    <property type="match status" value="1"/>
</dbReference>
<evidence type="ECO:0000256" key="5">
    <source>
        <dbReference type="ARBA" id="ARBA00012249"/>
    </source>
</evidence>
<feature type="compositionally biased region" description="Basic and acidic residues" evidence="16">
    <location>
        <begin position="2738"/>
        <end position="2748"/>
    </location>
</feature>
<organism evidence="19 20">
    <name type="scientific">Orchesella dallaii</name>
    <dbReference type="NCBI Taxonomy" id="48710"/>
    <lineage>
        <taxon>Eukaryota</taxon>
        <taxon>Metazoa</taxon>
        <taxon>Ecdysozoa</taxon>
        <taxon>Arthropoda</taxon>
        <taxon>Hexapoda</taxon>
        <taxon>Collembola</taxon>
        <taxon>Entomobryomorpha</taxon>
        <taxon>Entomobryoidea</taxon>
        <taxon>Orchesellidae</taxon>
        <taxon>Orchesellinae</taxon>
        <taxon>Orchesella</taxon>
    </lineage>
</organism>
<evidence type="ECO:0000313" key="19">
    <source>
        <dbReference type="EMBL" id="CAL8116088.1"/>
    </source>
</evidence>
<feature type="region of interest" description="Disordered" evidence="16">
    <location>
        <begin position="3054"/>
        <end position="3085"/>
    </location>
</feature>
<keyword evidence="8" id="KW-0677">Repeat</keyword>
<feature type="domain" description="RING-type" evidence="17">
    <location>
        <begin position="4247"/>
        <end position="4298"/>
    </location>
</feature>
<evidence type="ECO:0000256" key="10">
    <source>
        <dbReference type="ARBA" id="ARBA00022786"/>
    </source>
</evidence>
<dbReference type="Pfam" id="PF13540">
    <property type="entry name" value="RCC1_2"/>
    <property type="match status" value="1"/>
</dbReference>
<gene>
    <name evidence="19" type="ORF">ODALV1_LOCUS17150</name>
</gene>
<protein>
    <recommendedName>
        <fullName evidence="5">RCR-type E3 ubiquitin transferase</fullName>
        <ecNumber evidence="5">2.3.2.33</ecNumber>
    </recommendedName>
</protein>
<dbReference type="InterPro" id="IPR017868">
    <property type="entry name" value="Filamin/ABP280_repeat-like"/>
</dbReference>
<dbReference type="SMART" id="SM01337">
    <property type="entry name" value="APC10"/>
    <property type="match status" value="1"/>
</dbReference>
<feature type="compositionally biased region" description="Polar residues" evidence="16">
    <location>
        <begin position="3055"/>
        <end position="3068"/>
    </location>
</feature>
<evidence type="ECO:0000259" key="18">
    <source>
        <dbReference type="PROSITE" id="PS51284"/>
    </source>
</evidence>
<keyword evidence="9 14" id="KW-0863">Zinc-finger</keyword>
<keyword evidence="6" id="KW-0808">Transferase</keyword>
<dbReference type="PANTHER" id="PTHR45943:SF1">
    <property type="entry name" value="E3 UBIQUITIN-PROTEIN LIGASE MYCBP2"/>
    <property type="match status" value="1"/>
</dbReference>
<evidence type="ECO:0000256" key="1">
    <source>
        <dbReference type="ARBA" id="ARBA00000333"/>
    </source>
</evidence>
<feature type="domain" description="DOC" evidence="18">
    <location>
        <begin position="3569"/>
        <end position="3745"/>
    </location>
</feature>
<evidence type="ECO:0000256" key="6">
    <source>
        <dbReference type="ARBA" id="ARBA00022679"/>
    </source>
</evidence>
<feature type="repeat" description="Filamin" evidence="13">
    <location>
        <begin position="2333"/>
        <end position="2382"/>
    </location>
</feature>
<evidence type="ECO:0000256" key="4">
    <source>
        <dbReference type="ARBA" id="ARBA00005415"/>
    </source>
</evidence>
<feature type="region of interest" description="Disordered" evidence="16">
    <location>
        <begin position="2807"/>
        <end position="2832"/>
    </location>
</feature>
<dbReference type="SUPFAM" id="SSF50985">
    <property type="entry name" value="RCC1/BLIP-II"/>
    <property type="match status" value="1"/>
</dbReference>
<evidence type="ECO:0000256" key="12">
    <source>
        <dbReference type="ARBA" id="ARBA00023273"/>
    </source>
</evidence>
<feature type="region of interest" description="Disordered" evidence="16">
    <location>
        <begin position="2213"/>
        <end position="2235"/>
    </location>
</feature>
<dbReference type="CDD" id="cd16463">
    <property type="entry name" value="RING-H2_PHR"/>
    <property type="match status" value="1"/>
</dbReference>
<dbReference type="EMBL" id="CAXLJM020000051">
    <property type="protein sequence ID" value="CAL8116088.1"/>
    <property type="molecule type" value="Genomic_DNA"/>
</dbReference>
<dbReference type="PROSITE" id="PS50194">
    <property type="entry name" value="FILAMIN_REPEAT"/>
    <property type="match status" value="1"/>
</dbReference>
<dbReference type="InterPro" id="IPR000408">
    <property type="entry name" value="Reg_chr_condens"/>
</dbReference>
<feature type="compositionally biased region" description="Basic and acidic residues" evidence="16">
    <location>
        <begin position="29"/>
        <end position="39"/>
    </location>
</feature>
<dbReference type="EC" id="2.3.2.33" evidence="5"/>
<dbReference type="PROSITE" id="PS50089">
    <property type="entry name" value="ZF_RING_2"/>
    <property type="match status" value="1"/>
</dbReference>
<dbReference type="InterPro" id="IPR008979">
    <property type="entry name" value="Galactose-bd-like_sf"/>
</dbReference>
<comment type="caution">
    <text evidence="19">The sequence shown here is derived from an EMBL/GenBank/DDBJ whole genome shotgun (WGS) entry which is preliminary data.</text>
</comment>
<comment type="catalytic activity">
    <reaction evidence="1">
        <text>[E2 ubiquitin-conjugating enzyme]-S-ubiquitinyl-L-cysteine + [acceptor protein]-L-threonine = [E2 ubiquitin-conjugating enzyme]-L-cysteine + [acceptor protein]-3-O-ubiquitinyl-L-threonine.</text>
        <dbReference type="EC" id="2.3.2.33"/>
    </reaction>
</comment>
<dbReference type="SUPFAM" id="SSF49785">
    <property type="entry name" value="Galactose-binding domain-like"/>
    <property type="match status" value="1"/>
</dbReference>
<evidence type="ECO:0000313" key="20">
    <source>
        <dbReference type="Proteomes" id="UP001642540"/>
    </source>
</evidence>
<dbReference type="InterPro" id="IPR004939">
    <property type="entry name" value="APC_su10/DOC_dom"/>
</dbReference>
<evidence type="ECO:0000256" key="13">
    <source>
        <dbReference type="PROSITE-ProRule" id="PRU00087"/>
    </source>
</evidence>
<name>A0ABP1R1L7_9HEXA</name>
<dbReference type="Gene3D" id="2.130.10.30">
    <property type="entry name" value="Regulator of chromosome condensation 1/beta-lactamase-inhibitor protein II"/>
    <property type="match status" value="2"/>
</dbReference>
<comment type="similarity">
    <text evidence="4">Belongs to the RING-Cys relay (RCR) family.</text>
</comment>
<dbReference type="Pfam" id="PF00415">
    <property type="entry name" value="RCC1"/>
    <property type="match status" value="1"/>
</dbReference>
<dbReference type="PANTHER" id="PTHR45943">
    <property type="entry name" value="E3 UBIQUITIN-PROTEIN LIGASE MYCBP2"/>
    <property type="match status" value="1"/>
</dbReference>
<dbReference type="InterPro" id="IPR012983">
    <property type="entry name" value="PHR"/>
</dbReference>